<organism evidence="1 2">
    <name type="scientific">Helicobacter trogontum</name>
    <dbReference type="NCBI Taxonomy" id="50960"/>
    <lineage>
        <taxon>Bacteria</taxon>
        <taxon>Pseudomonadati</taxon>
        <taxon>Campylobacterota</taxon>
        <taxon>Epsilonproteobacteria</taxon>
        <taxon>Campylobacterales</taxon>
        <taxon>Helicobacteraceae</taxon>
        <taxon>Helicobacter</taxon>
    </lineage>
</organism>
<dbReference type="InterPro" id="IPR010767">
    <property type="entry name" value="Phage_CGC-2007_Cje0229"/>
</dbReference>
<proteinExistence type="predicted"/>
<evidence type="ECO:0000313" key="1">
    <source>
        <dbReference type="EMBL" id="TLD81310.1"/>
    </source>
</evidence>
<gene>
    <name evidence="1" type="ORF">LS81_008710</name>
</gene>
<dbReference type="OrthoDB" id="5329119at2"/>
<sequence>MNSFTKPLLVKVLDDGSEYEVLEDFMYYRSEKNTLTIRVQKGFITDFASVPRVFWSIFPPFGRYTKAAVLHDRLCEAFLQKESWGILYNNNSKELVKRNEADKIFLEAMEAIGVKRSTRNILYFFVRAYAIFKYGYNA</sequence>
<dbReference type="Pfam" id="PF07087">
    <property type="entry name" value="DUF1353"/>
    <property type="match status" value="1"/>
</dbReference>
<evidence type="ECO:0000313" key="2">
    <source>
        <dbReference type="Proteomes" id="UP000029878"/>
    </source>
</evidence>
<accession>A0A099VC19</accession>
<reference evidence="1 2" key="1">
    <citation type="journal article" date="2014" name="Genome Announc.">
        <title>Draft genome sequences of eight enterohepatic helicobacter species isolated from both laboratory and wild rodents.</title>
        <authorList>
            <person name="Sheh A."/>
            <person name="Shen Z."/>
            <person name="Fox J.G."/>
        </authorList>
    </citation>
    <scope>NUCLEOTIDE SEQUENCE [LARGE SCALE GENOMIC DNA]</scope>
    <source>
        <strain evidence="1 2">ATCC 700114</strain>
    </source>
</reference>
<comment type="caution">
    <text evidence="1">The sequence shown here is derived from an EMBL/GenBank/DDBJ whole genome shotgun (WGS) entry which is preliminary data.</text>
</comment>
<protein>
    <submittedName>
        <fullName evidence="1">DUF1353 domain-containing protein</fullName>
    </submittedName>
</protein>
<dbReference type="AlphaFoldDB" id="A0A099VC19"/>
<name>A0A099VC19_9HELI</name>
<dbReference type="RefSeq" id="WP_034347695.1">
    <property type="nucleotide sequence ID" value="NZ_FZNG01000010.1"/>
</dbReference>
<dbReference type="Proteomes" id="UP000029878">
    <property type="component" value="Unassembled WGS sequence"/>
</dbReference>
<dbReference type="EMBL" id="JRPL02000025">
    <property type="protein sequence ID" value="TLD81310.1"/>
    <property type="molecule type" value="Genomic_DNA"/>
</dbReference>